<evidence type="ECO:0000256" key="14">
    <source>
        <dbReference type="PROSITE-ProRule" id="PRU00076"/>
    </source>
</evidence>
<dbReference type="PROSITE" id="PS00022">
    <property type="entry name" value="EGF_1"/>
    <property type="match status" value="1"/>
</dbReference>
<dbReference type="InterPro" id="IPR000742">
    <property type="entry name" value="EGF"/>
</dbReference>
<evidence type="ECO:0000256" key="1">
    <source>
        <dbReference type="ARBA" id="ARBA00004239"/>
    </source>
</evidence>
<evidence type="ECO:0000259" key="17">
    <source>
        <dbReference type="PROSITE" id="PS50026"/>
    </source>
</evidence>
<keyword evidence="7 15" id="KW-0812">Transmembrane</keyword>
<keyword evidence="3" id="KW-1003">Cell membrane</keyword>
<reference evidence="18" key="1">
    <citation type="submission" date="2020-10" db="EMBL/GenBank/DDBJ databases">
        <title>Chromosome-scale genome assembly of the Allis shad, Alosa alosa.</title>
        <authorList>
            <person name="Margot Z."/>
            <person name="Christophe K."/>
            <person name="Cabau C."/>
            <person name="Louis A."/>
            <person name="Berthelot C."/>
            <person name="Parey E."/>
            <person name="Roest Crollius H."/>
            <person name="Montfort J."/>
            <person name="Robinson-Rechavi M."/>
            <person name="Bucao C."/>
            <person name="Bouchez O."/>
            <person name="Gislard M."/>
            <person name="Lluch J."/>
            <person name="Milhes M."/>
            <person name="Lampietro C."/>
            <person name="Lopez Roques C."/>
            <person name="Donnadieu C."/>
            <person name="Braasch I."/>
            <person name="Desvignes T."/>
            <person name="Postlethwait J."/>
            <person name="Bobe J."/>
            <person name="Guiguen Y."/>
        </authorList>
    </citation>
    <scope>NUCLEOTIDE SEQUENCE</scope>
    <source>
        <strain evidence="18">M-15738</strain>
        <tissue evidence="18">Blood</tissue>
    </source>
</reference>
<evidence type="ECO:0000256" key="13">
    <source>
        <dbReference type="ARBA" id="ARBA00040098"/>
    </source>
</evidence>
<keyword evidence="10" id="KW-0339">Growth factor</keyword>
<accession>A0AAV6HFW1</accession>
<comment type="caution">
    <text evidence="18">The sequence shown here is derived from an EMBL/GenBank/DDBJ whole genome shotgun (WGS) entry which is preliminary data.</text>
</comment>
<dbReference type="GO" id="GO:0005886">
    <property type="term" value="C:plasma membrane"/>
    <property type="evidence" value="ECO:0007669"/>
    <property type="project" value="UniProtKB-SubCell"/>
</dbReference>
<feature type="transmembrane region" description="Helical" evidence="15">
    <location>
        <begin position="133"/>
        <end position="155"/>
    </location>
</feature>
<dbReference type="EMBL" id="JADWDJ010000002">
    <property type="protein sequence ID" value="KAG5284915.1"/>
    <property type="molecule type" value="Genomic_DNA"/>
</dbReference>
<feature type="domain" description="EGF-like" evidence="17">
    <location>
        <begin position="76"/>
        <end position="116"/>
    </location>
</feature>
<comment type="subcellular location">
    <subcellularLocation>
        <location evidence="2">Cell membrane</location>
        <topology evidence="2">Single-pass type I membrane protein</topology>
    </subcellularLocation>
    <subcellularLocation>
        <location evidence="1">Secreted</location>
        <location evidence="1">Extracellular space</location>
    </subcellularLocation>
</comment>
<dbReference type="Gene3D" id="2.10.25.10">
    <property type="entry name" value="Laminin"/>
    <property type="match status" value="1"/>
</dbReference>
<keyword evidence="4" id="KW-0964">Secreted</keyword>
<evidence type="ECO:0000256" key="10">
    <source>
        <dbReference type="ARBA" id="ARBA00023030"/>
    </source>
</evidence>
<gene>
    <name evidence="18" type="ORF">AALO_G00031900</name>
</gene>
<evidence type="ECO:0000313" key="19">
    <source>
        <dbReference type="Proteomes" id="UP000823561"/>
    </source>
</evidence>
<dbReference type="GO" id="GO:0007173">
    <property type="term" value="P:epidermal growth factor receptor signaling pathway"/>
    <property type="evidence" value="ECO:0007669"/>
    <property type="project" value="TreeGrafter"/>
</dbReference>
<proteinExistence type="predicted"/>
<keyword evidence="6" id="KW-0358">Heparin-binding</keyword>
<dbReference type="GO" id="GO:0008284">
    <property type="term" value="P:positive regulation of cell population proliferation"/>
    <property type="evidence" value="ECO:0007669"/>
    <property type="project" value="TreeGrafter"/>
</dbReference>
<evidence type="ECO:0000256" key="9">
    <source>
        <dbReference type="ARBA" id="ARBA00022989"/>
    </source>
</evidence>
<dbReference type="PROSITE" id="PS01186">
    <property type="entry name" value="EGF_2"/>
    <property type="match status" value="1"/>
</dbReference>
<evidence type="ECO:0000256" key="16">
    <source>
        <dbReference type="SAM" id="SignalP"/>
    </source>
</evidence>
<keyword evidence="12 14" id="KW-1015">Disulfide bond</keyword>
<dbReference type="GO" id="GO:0008201">
    <property type="term" value="F:heparin binding"/>
    <property type="evidence" value="ECO:0007669"/>
    <property type="project" value="UniProtKB-KW"/>
</dbReference>
<dbReference type="Proteomes" id="UP000823561">
    <property type="component" value="Chromosome 2"/>
</dbReference>
<keyword evidence="5 14" id="KW-0245">EGF-like domain</keyword>
<evidence type="ECO:0000256" key="12">
    <source>
        <dbReference type="ARBA" id="ARBA00023157"/>
    </source>
</evidence>
<evidence type="ECO:0000256" key="11">
    <source>
        <dbReference type="ARBA" id="ARBA00023136"/>
    </source>
</evidence>
<dbReference type="GO" id="GO:0005615">
    <property type="term" value="C:extracellular space"/>
    <property type="evidence" value="ECO:0007669"/>
    <property type="project" value="TreeGrafter"/>
</dbReference>
<dbReference type="GO" id="GO:0008083">
    <property type="term" value="F:growth factor activity"/>
    <property type="evidence" value="ECO:0007669"/>
    <property type="project" value="UniProtKB-KW"/>
</dbReference>
<protein>
    <recommendedName>
        <fullName evidence="13">Proheparin-binding EGF-like growth factor</fullName>
    </recommendedName>
</protein>
<evidence type="ECO:0000256" key="4">
    <source>
        <dbReference type="ARBA" id="ARBA00022525"/>
    </source>
</evidence>
<feature type="disulfide bond" evidence="14">
    <location>
        <begin position="106"/>
        <end position="115"/>
    </location>
</feature>
<comment type="caution">
    <text evidence="14">Lacks conserved residue(s) required for the propagation of feature annotation.</text>
</comment>
<dbReference type="PANTHER" id="PTHR10740:SF4">
    <property type="entry name" value="PROHEPARIN-BINDING EGF-LIKE GROWTH FACTOR"/>
    <property type="match status" value="1"/>
</dbReference>
<evidence type="ECO:0000256" key="5">
    <source>
        <dbReference type="ARBA" id="ARBA00022536"/>
    </source>
</evidence>
<keyword evidence="19" id="KW-1185">Reference proteome</keyword>
<sequence>MGPEFGNGFFCIFVFFRLCSCASIDLNKAETPIVVGTSSFESDRWTTLEVETYSSGGYETVNDQTTHNVEMSTKDQSNPCLGSHQDFCIHGNCQYHREQNTTSCICLPGFSGERCHMFSLAIKFEEGYDLTTVLPVVAVVLIVLCLTIFSLFLVVRHQKKHKHDSECEEKIHLEVTP</sequence>
<dbReference type="SUPFAM" id="SSF57196">
    <property type="entry name" value="EGF/Laminin"/>
    <property type="match status" value="1"/>
</dbReference>
<organism evidence="18 19">
    <name type="scientific">Alosa alosa</name>
    <name type="common">allis shad</name>
    <dbReference type="NCBI Taxonomy" id="278164"/>
    <lineage>
        <taxon>Eukaryota</taxon>
        <taxon>Metazoa</taxon>
        <taxon>Chordata</taxon>
        <taxon>Craniata</taxon>
        <taxon>Vertebrata</taxon>
        <taxon>Euteleostomi</taxon>
        <taxon>Actinopterygii</taxon>
        <taxon>Neopterygii</taxon>
        <taxon>Teleostei</taxon>
        <taxon>Clupei</taxon>
        <taxon>Clupeiformes</taxon>
        <taxon>Clupeoidei</taxon>
        <taxon>Clupeidae</taxon>
        <taxon>Alosa</taxon>
    </lineage>
</organism>
<dbReference type="AlphaFoldDB" id="A0AAV6HFW1"/>
<keyword evidence="8 16" id="KW-0732">Signal</keyword>
<dbReference type="GO" id="GO:0005154">
    <property type="term" value="F:epidermal growth factor receptor binding"/>
    <property type="evidence" value="ECO:0007669"/>
    <property type="project" value="TreeGrafter"/>
</dbReference>
<evidence type="ECO:0000256" key="3">
    <source>
        <dbReference type="ARBA" id="ARBA00022475"/>
    </source>
</evidence>
<evidence type="ECO:0000256" key="2">
    <source>
        <dbReference type="ARBA" id="ARBA00004251"/>
    </source>
</evidence>
<evidence type="ECO:0000256" key="8">
    <source>
        <dbReference type="ARBA" id="ARBA00022729"/>
    </source>
</evidence>
<keyword evidence="9 15" id="KW-1133">Transmembrane helix</keyword>
<name>A0AAV6HFW1_9TELE</name>
<keyword evidence="11 15" id="KW-0472">Membrane</keyword>
<evidence type="ECO:0000256" key="15">
    <source>
        <dbReference type="SAM" id="Phobius"/>
    </source>
</evidence>
<evidence type="ECO:0000256" key="7">
    <source>
        <dbReference type="ARBA" id="ARBA00022692"/>
    </source>
</evidence>
<dbReference type="PROSITE" id="PS50026">
    <property type="entry name" value="EGF_3"/>
    <property type="match status" value="1"/>
</dbReference>
<evidence type="ECO:0000256" key="6">
    <source>
        <dbReference type="ARBA" id="ARBA00022674"/>
    </source>
</evidence>
<dbReference type="PANTHER" id="PTHR10740">
    <property type="entry name" value="TRANSFORMING GROWTH FACTOR ALPHA"/>
    <property type="match status" value="1"/>
</dbReference>
<feature type="chain" id="PRO_5043394848" description="Proheparin-binding EGF-like growth factor" evidence="16">
    <location>
        <begin position="22"/>
        <end position="177"/>
    </location>
</feature>
<feature type="signal peptide" evidence="16">
    <location>
        <begin position="1"/>
        <end position="21"/>
    </location>
</feature>
<evidence type="ECO:0000313" key="18">
    <source>
        <dbReference type="EMBL" id="KAG5284915.1"/>
    </source>
</evidence>